<evidence type="ECO:0000313" key="3">
    <source>
        <dbReference type="Proteomes" id="UP000265875"/>
    </source>
</evidence>
<feature type="repeat" description="ANK" evidence="1">
    <location>
        <begin position="62"/>
        <end position="86"/>
    </location>
</feature>
<dbReference type="SUPFAM" id="SSF48403">
    <property type="entry name" value="Ankyrin repeat"/>
    <property type="match status" value="1"/>
</dbReference>
<dbReference type="PROSITE" id="PS50088">
    <property type="entry name" value="ANK_REPEAT"/>
    <property type="match status" value="1"/>
</dbReference>
<proteinExistence type="predicted"/>
<dbReference type="RefSeq" id="WP_119371243.1">
    <property type="nucleotide sequence ID" value="NZ_QWLL01000050.1"/>
</dbReference>
<reference evidence="2 3" key="1">
    <citation type="submission" date="2018-08" db="EMBL/GenBank/DDBJ databases">
        <title>Draft genome sequence of the cyanotroph, Pseudomonas monteilii BCN3.</title>
        <authorList>
            <person name="Jones L.B."/>
            <person name="Kunz D.A."/>
        </authorList>
    </citation>
    <scope>NUCLEOTIDE SEQUENCE [LARGE SCALE GENOMIC DNA]</scope>
    <source>
        <strain evidence="2 3">BCN3</strain>
    </source>
</reference>
<accession>A0A399M1I5</accession>
<sequence>MKELKNTHDELQANRPRERFISGIEDGGSQMSLINCVKRGYARNTKLKIEDGYEDVNEQDEFGMTALHYAAAFGARQCLRVLVNSGKCNYLLKDHRGRYASELAFSCGKDYAVGVLLSKKQIKQAYEQGVPAWDKS</sequence>
<dbReference type="Pfam" id="PF12796">
    <property type="entry name" value="Ank_2"/>
    <property type="match status" value="1"/>
</dbReference>
<protein>
    <submittedName>
        <fullName evidence="2">Ankyrin repeat domain-containing protein</fullName>
    </submittedName>
</protein>
<dbReference type="InterPro" id="IPR002110">
    <property type="entry name" value="Ankyrin_rpt"/>
</dbReference>
<comment type="caution">
    <text evidence="2">The sequence shown here is derived from an EMBL/GenBank/DDBJ whole genome shotgun (WGS) entry which is preliminary data.</text>
</comment>
<keyword evidence="1" id="KW-0040">ANK repeat</keyword>
<evidence type="ECO:0000313" key="2">
    <source>
        <dbReference type="EMBL" id="RII75630.1"/>
    </source>
</evidence>
<gene>
    <name evidence="2" type="ORF">D0894_21650</name>
</gene>
<dbReference type="PROSITE" id="PS50297">
    <property type="entry name" value="ANK_REP_REGION"/>
    <property type="match status" value="1"/>
</dbReference>
<name>A0A399M1I5_9PSED</name>
<evidence type="ECO:0000256" key="1">
    <source>
        <dbReference type="PROSITE-ProRule" id="PRU00023"/>
    </source>
</evidence>
<dbReference type="AlphaFoldDB" id="A0A399M1I5"/>
<dbReference type="InterPro" id="IPR036770">
    <property type="entry name" value="Ankyrin_rpt-contain_sf"/>
</dbReference>
<dbReference type="EMBL" id="QWLL01000050">
    <property type="protein sequence ID" value="RII75630.1"/>
    <property type="molecule type" value="Genomic_DNA"/>
</dbReference>
<dbReference type="Proteomes" id="UP000265875">
    <property type="component" value="Unassembled WGS sequence"/>
</dbReference>
<dbReference type="Gene3D" id="1.25.40.20">
    <property type="entry name" value="Ankyrin repeat-containing domain"/>
    <property type="match status" value="1"/>
</dbReference>
<organism evidence="2 3">
    <name type="scientific">Pseudomonas monteilii</name>
    <dbReference type="NCBI Taxonomy" id="76759"/>
    <lineage>
        <taxon>Bacteria</taxon>
        <taxon>Pseudomonadati</taxon>
        <taxon>Pseudomonadota</taxon>
        <taxon>Gammaproteobacteria</taxon>
        <taxon>Pseudomonadales</taxon>
        <taxon>Pseudomonadaceae</taxon>
        <taxon>Pseudomonas</taxon>
    </lineage>
</organism>